<evidence type="ECO:0000259" key="4">
    <source>
        <dbReference type="PROSITE" id="PS51071"/>
    </source>
</evidence>
<dbReference type="InterPro" id="IPR035472">
    <property type="entry name" value="RpiR-like_SIS"/>
</dbReference>
<dbReference type="KEGG" id="erx:ATZ35_06450"/>
<dbReference type="InterPro" id="IPR001347">
    <property type="entry name" value="SIS_dom"/>
</dbReference>
<dbReference type="InterPro" id="IPR046348">
    <property type="entry name" value="SIS_dom_sf"/>
</dbReference>
<evidence type="ECO:0000256" key="3">
    <source>
        <dbReference type="ARBA" id="ARBA00023163"/>
    </source>
</evidence>
<keyword evidence="7" id="KW-1185">Reference proteome</keyword>
<dbReference type="AlphaFoldDB" id="A0A0U2X7D1"/>
<accession>A0A0U2X7D1</accession>
<dbReference type="PROSITE" id="PS51464">
    <property type="entry name" value="SIS"/>
    <property type="match status" value="1"/>
</dbReference>
<dbReference type="Pfam" id="PF01380">
    <property type="entry name" value="SIS"/>
    <property type="match status" value="1"/>
</dbReference>
<protein>
    <recommendedName>
        <fullName evidence="8">RpiR family transcriptional regulator</fullName>
    </recommendedName>
</protein>
<dbReference type="PROSITE" id="PS51071">
    <property type="entry name" value="HTH_RPIR"/>
    <property type="match status" value="1"/>
</dbReference>
<keyword evidence="3" id="KW-0804">Transcription</keyword>
<feature type="domain" description="HTH rpiR-type" evidence="4">
    <location>
        <begin position="2"/>
        <end position="77"/>
    </location>
</feature>
<dbReference type="InterPro" id="IPR009057">
    <property type="entry name" value="Homeodomain-like_sf"/>
</dbReference>
<dbReference type="GO" id="GO:0003700">
    <property type="term" value="F:DNA-binding transcription factor activity"/>
    <property type="evidence" value="ECO:0007669"/>
    <property type="project" value="InterPro"/>
</dbReference>
<dbReference type="GO" id="GO:0097367">
    <property type="term" value="F:carbohydrate derivative binding"/>
    <property type="evidence" value="ECO:0007669"/>
    <property type="project" value="InterPro"/>
</dbReference>
<feature type="domain" description="SIS" evidence="5">
    <location>
        <begin position="113"/>
        <end position="251"/>
    </location>
</feature>
<dbReference type="STRING" id="118060.ATZ35_06450"/>
<keyword evidence="1" id="KW-0805">Transcription regulation</keyword>
<dbReference type="SUPFAM" id="SSF53697">
    <property type="entry name" value="SIS domain"/>
    <property type="match status" value="1"/>
</dbReference>
<dbReference type="Gene3D" id="3.40.50.10490">
    <property type="entry name" value="Glucose-6-phosphate isomerase like protein, domain 1"/>
    <property type="match status" value="1"/>
</dbReference>
<proteinExistence type="predicted"/>
<name>A0A0U2X7D1_9ENTE</name>
<dbReference type="InterPro" id="IPR000281">
    <property type="entry name" value="HTH_RpiR"/>
</dbReference>
<dbReference type="Gene3D" id="1.10.10.10">
    <property type="entry name" value="Winged helix-like DNA-binding domain superfamily/Winged helix DNA-binding domain"/>
    <property type="match status" value="1"/>
</dbReference>
<sequence>MSDIYKDINSNYERLSEAEREVVEFILKVKDIESLKLKDIKDVLYVSNATVIRACKKLNYATFSEMKEAFIQARDAKQKNCSAESEFVRVLDGIKKDTITTLELADEKNIDQICNCLIEARRIFCVGMGSSFLAASEFNHKLTLLDLWGNVYSDKNSIEYIPQISKEQDVIVVFSSSGQVDEINETIIKAKGNGTQIIAVTSMSANKLKSISTYSLLTGSSGSQKKTRSGLMLHVMSTLVYEKILTKVSSV</sequence>
<dbReference type="CDD" id="cd05013">
    <property type="entry name" value="SIS_RpiR"/>
    <property type="match status" value="1"/>
</dbReference>
<evidence type="ECO:0000256" key="2">
    <source>
        <dbReference type="ARBA" id="ARBA00023125"/>
    </source>
</evidence>
<gene>
    <name evidence="6" type="ORF">ATZ35_06450</name>
</gene>
<evidence type="ECO:0000313" key="6">
    <source>
        <dbReference type="EMBL" id="ALS36807.1"/>
    </source>
</evidence>
<organism evidence="6 7">
    <name type="scientific">Enterococcus rotai</name>
    <dbReference type="NCBI Taxonomy" id="118060"/>
    <lineage>
        <taxon>Bacteria</taxon>
        <taxon>Bacillati</taxon>
        <taxon>Bacillota</taxon>
        <taxon>Bacilli</taxon>
        <taxon>Lactobacillales</taxon>
        <taxon>Enterococcaceae</taxon>
        <taxon>Enterococcus</taxon>
    </lineage>
</organism>
<dbReference type="PANTHER" id="PTHR30514:SF21">
    <property type="entry name" value="RPIR-FAMILY TRANSCRIPTIONAL REGULATOR"/>
    <property type="match status" value="1"/>
</dbReference>
<dbReference type="Pfam" id="PF01418">
    <property type="entry name" value="HTH_6"/>
    <property type="match status" value="1"/>
</dbReference>
<dbReference type="InterPro" id="IPR047640">
    <property type="entry name" value="RpiR-like"/>
</dbReference>
<dbReference type="SUPFAM" id="SSF46689">
    <property type="entry name" value="Homeodomain-like"/>
    <property type="match status" value="1"/>
</dbReference>
<evidence type="ECO:0000259" key="5">
    <source>
        <dbReference type="PROSITE" id="PS51464"/>
    </source>
</evidence>
<dbReference type="EMBL" id="CP013655">
    <property type="protein sequence ID" value="ALS36807.1"/>
    <property type="molecule type" value="Genomic_DNA"/>
</dbReference>
<dbReference type="PANTHER" id="PTHR30514">
    <property type="entry name" value="GLUCOKINASE"/>
    <property type="match status" value="1"/>
</dbReference>
<dbReference type="Proteomes" id="UP000067523">
    <property type="component" value="Chromosome"/>
</dbReference>
<evidence type="ECO:0008006" key="8">
    <source>
        <dbReference type="Google" id="ProtNLM"/>
    </source>
</evidence>
<evidence type="ECO:0000256" key="1">
    <source>
        <dbReference type="ARBA" id="ARBA00023015"/>
    </source>
</evidence>
<keyword evidence="2" id="KW-0238">DNA-binding</keyword>
<dbReference type="GO" id="GO:0003677">
    <property type="term" value="F:DNA binding"/>
    <property type="evidence" value="ECO:0007669"/>
    <property type="project" value="UniProtKB-KW"/>
</dbReference>
<dbReference type="GO" id="GO:1901135">
    <property type="term" value="P:carbohydrate derivative metabolic process"/>
    <property type="evidence" value="ECO:0007669"/>
    <property type="project" value="InterPro"/>
</dbReference>
<evidence type="ECO:0000313" key="7">
    <source>
        <dbReference type="Proteomes" id="UP000067523"/>
    </source>
</evidence>
<dbReference type="RefSeq" id="WP_208930026.1">
    <property type="nucleotide sequence ID" value="NZ_CP013655.1"/>
</dbReference>
<reference evidence="7" key="1">
    <citation type="submission" date="2015-12" db="EMBL/GenBank/DDBJ databases">
        <authorList>
            <person name="Lauer A."/>
            <person name="Humrighouse B."/>
            <person name="Loparev V."/>
            <person name="Shewmaker P.L."/>
            <person name="Whitney A.M."/>
            <person name="McLaughlin R.W."/>
        </authorList>
    </citation>
    <scope>NUCLEOTIDE SEQUENCE [LARGE SCALE GENOMIC DNA]</scope>
    <source>
        <strain evidence="7">LMG 26678</strain>
    </source>
</reference>
<dbReference type="InterPro" id="IPR036388">
    <property type="entry name" value="WH-like_DNA-bd_sf"/>
</dbReference>